<feature type="domain" description="Histidine kinase" evidence="6">
    <location>
        <begin position="1650"/>
        <end position="1882"/>
    </location>
</feature>
<dbReference type="Gene3D" id="3.30.450.40">
    <property type="match status" value="1"/>
</dbReference>
<dbReference type="Gene3D" id="1.10.510.10">
    <property type="entry name" value="Transferase(Phosphotransferase) domain 1"/>
    <property type="match status" value="1"/>
</dbReference>
<dbReference type="Proteomes" id="UP000076066">
    <property type="component" value="Chromosome"/>
</dbReference>
<protein>
    <recommendedName>
        <fullName evidence="2">histidine kinase</fullName>
        <ecNumber evidence="2">2.7.13.3</ecNumber>
    </recommendedName>
</protein>
<dbReference type="InterPro" id="IPR029016">
    <property type="entry name" value="GAF-like_dom_sf"/>
</dbReference>
<dbReference type="SUPFAM" id="SSF52540">
    <property type="entry name" value="P-loop containing nucleoside triphosphate hydrolases"/>
    <property type="match status" value="1"/>
</dbReference>
<dbReference type="SMART" id="SM00388">
    <property type="entry name" value="HisKA"/>
    <property type="match status" value="1"/>
</dbReference>
<dbReference type="EMBL" id="CP014525">
    <property type="protein sequence ID" value="AMW34637.1"/>
    <property type="molecule type" value="Genomic_DNA"/>
</dbReference>
<dbReference type="InterPro" id="IPR036097">
    <property type="entry name" value="HisK_dim/P_sf"/>
</dbReference>
<dbReference type="GO" id="GO:0000155">
    <property type="term" value="F:phosphorelay sensor kinase activity"/>
    <property type="evidence" value="ECO:0007669"/>
    <property type="project" value="InterPro"/>
</dbReference>
<name>A0A143DD41_9PROT</name>
<dbReference type="InterPro" id="IPR003594">
    <property type="entry name" value="HATPase_dom"/>
</dbReference>
<dbReference type="Pfam" id="PF13191">
    <property type="entry name" value="AAA_16"/>
    <property type="match status" value="1"/>
</dbReference>
<dbReference type="InterPro" id="IPR003661">
    <property type="entry name" value="HisK_dim/P_dom"/>
</dbReference>
<dbReference type="Gene3D" id="1.10.287.130">
    <property type="match status" value="1"/>
</dbReference>
<dbReference type="SUPFAM" id="SSF55874">
    <property type="entry name" value="ATPase domain of HSP90 chaperone/DNA topoisomerase II/histidine kinase"/>
    <property type="match status" value="1"/>
</dbReference>
<evidence type="ECO:0000256" key="1">
    <source>
        <dbReference type="ARBA" id="ARBA00000085"/>
    </source>
</evidence>
<sequence>MRLISGYTLESCLHAGRIHTVWRGRRDSDALAVVVKYINTGLPSLDAVERLHREYRLLVRLGGTVTPPAVDFLEDQAGVVLVMADTGARTLATEISRGPFDRMTFIDTSIGLVRALSYLHAAGLLHRNVSTVNVLLDHDGTVRLADLDAVLDRTDPATFPLPPELPQMRSVHGEGRGPVRPDDFRNDYYALGCVLFEMLTGSAVRSGSSSVQVALRSPGISRPLAAIVLKLLAPAPEDRYQSLVGLEADLLACRTPSASPVPATDPASRAGGFHPGRFDRFERFAQPSRLYGRSREITMLRRCRDNVLNGEGGFVMVCGPAGIGKTTLVNEVFPLAGHLMAVMVARFGGRESWSPHGVLAEAFSEFVAGLLGGGEADLYAARARLEALPPDYLGVLLDLVPDLALIVGRRPLPDPLPLRENQARLFRSVLRFLQAVAGPSRPLVLVMDDLHEADSSSIALVRYILAEGDLRHLLVVVAWQEDAVGANHPVSSLLRRSDRNGSMPPLVALGALSVDHVVALLTDMFGGAPSGIEELANLLIAHSGGNPFWIHTLLRILNDQGKIVLDRTTWTWSWDGAVLGEYLSAHDPRDALHQAIDDLGAECCKILMTAACLGSFVSMDLLTRVVHLAPAVILERLGIALERGVLLLPHAPVPDPDGGHGVPYLIFNHHLVRDAVVSLMSEEEQAFHHQMIGLTLCQELGTDAPSVLLFTALDHVRAGHIEADDPRLGGRLAELEHEAARRAAALAAYAVAYDHAVSGIDSLGSDPWQLHPVLAHDLFLAQAESACALDFRDSLQHAADALLAGTGDVAAAAPALEYLIFSLAAEGNRAEAMAVAVSALSSMGLNVRPDNSWFGRGLTKIRLSWLFPRLMVTEPQASSGPSRSLDAAVGLLFTAATACFPSGPALSPRAVAVLVRLALDSGTPGSLAAAHASAVMQVASEGRIRLAESLARRTIRFIASLPSGMMRVRAELAARCLGLHWGENLHAARDALRVCAAEAGRIGDDGSVIMAMGISVELAFYNGGSLPQLASETAGTLEFCQRTGNRDFRPWLMTVQRTCRLLMQDSLVSADLPGILEEERAFLERLFNSAHPALAGGAGIVVLFLAVICGEYGHALEFARRIAAVARRIEGTLSVAIYDWLYVLAILNSRSVSESERRLALRRFLPLMQERADIGPVNHLQRLLLVEAEVARVSFRLTVAEGLYAKAFQTAADNGIYADEILICLMAASFHDGQRQSRIALSWRRQALDVARSWGAEGLVSLLRSRWVDLRDDVGERPGRPVKTSREGGLDLAAAMRAARVISGELQRSVLLENILRITMGAASASRGLLFLRGGDGWAIEAESDASTARVDSIRRPVAVTGDPGQNDVAMLFSPAVFALAESTGEPVLLDDATKTGPFVLDPYISHTQTRSLLCMPLSKGGAPGGMLWLEHARTAGLFTPARMEFLHYLAAQAVVALENARLYQHLSALNSDLETQVAELARTLGRQSRLVDATLESIPDALIACDPEGRLVAWNRRACDLFRIPPGLRRRGTPLSSVMEAAVAPGSADTDAVRLLERGGRPQGADGGPEMESADLVFADGRILRVRRQVMPGGGEVLIFREVTGELKREQELETARTAAERALSDLRSARHDLIQAEKMASLGELVAGVSHEINTPVGVTLTAASFLMERANVINRQMASGVLRKSEFEQFVAQATETTSLMVANIQRAADLINSFKQIAVDRSGGEKTRFRLSEYINDVLRSFGPMLRKAGHRLEVSCPPDLEIVSWPGALSQILSNFVTNAVMHAYDEGQKGILSVSVRPIAGGMLELVFADDGKGVSGEVRDRMFDPFFTTRRGSGGSGLGLNIVFNLVTGVLGGTITVDSEPGRGTRLVITMPVEPEGATQSGPLAALTVTNQGPPRLHD</sequence>
<dbReference type="PANTHER" id="PTHR43642:SF1">
    <property type="entry name" value="HYBRID SIGNAL TRANSDUCTION HISTIDINE KINASE G"/>
    <property type="match status" value="1"/>
</dbReference>
<dbReference type="KEGG" id="hjo:AY555_04970"/>
<dbReference type="SMART" id="SM00065">
    <property type="entry name" value="GAF"/>
    <property type="match status" value="1"/>
</dbReference>
<dbReference type="Gene3D" id="3.30.565.10">
    <property type="entry name" value="Histidine kinase-like ATPase, C-terminal domain"/>
    <property type="match status" value="1"/>
</dbReference>
<accession>A0A143DD41</accession>
<dbReference type="CDD" id="cd00082">
    <property type="entry name" value="HisKA"/>
    <property type="match status" value="1"/>
</dbReference>
<dbReference type="InterPro" id="IPR011009">
    <property type="entry name" value="Kinase-like_dom_sf"/>
</dbReference>
<dbReference type="SUPFAM" id="SSF56112">
    <property type="entry name" value="Protein kinase-like (PK-like)"/>
    <property type="match status" value="1"/>
</dbReference>
<evidence type="ECO:0000313" key="7">
    <source>
        <dbReference type="EMBL" id="AMW34637.1"/>
    </source>
</evidence>
<gene>
    <name evidence="7" type="ORF">AY555_04970</name>
</gene>
<evidence type="ECO:0000313" key="8">
    <source>
        <dbReference type="Proteomes" id="UP000076066"/>
    </source>
</evidence>
<dbReference type="SMART" id="SM00220">
    <property type="entry name" value="S_TKc"/>
    <property type="match status" value="1"/>
</dbReference>
<dbReference type="InterPro" id="IPR041664">
    <property type="entry name" value="AAA_16"/>
</dbReference>
<keyword evidence="8" id="KW-1185">Reference proteome</keyword>
<dbReference type="Gene3D" id="3.30.200.20">
    <property type="entry name" value="Phosphorylase Kinase, domain 1"/>
    <property type="match status" value="1"/>
</dbReference>
<reference evidence="7 8" key="1">
    <citation type="submission" date="2016-02" db="EMBL/GenBank/DDBJ databases">
        <title>Complete Genome of H5569, the type strain of the newly described species Haematospirillium jordaniae.</title>
        <authorList>
            <person name="Nicholson A.C."/>
            <person name="Humrighouse B.W."/>
            <person name="Loparov V."/>
            <person name="McQuiston J.R."/>
        </authorList>
    </citation>
    <scope>NUCLEOTIDE SEQUENCE [LARGE SCALE GENOMIC DNA]</scope>
    <source>
        <strain evidence="7 8">H5569</strain>
    </source>
</reference>
<dbReference type="InterPro" id="IPR004358">
    <property type="entry name" value="Sig_transdc_His_kin-like_C"/>
</dbReference>
<dbReference type="InterPro" id="IPR035965">
    <property type="entry name" value="PAS-like_dom_sf"/>
</dbReference>
<keyword evidence="3" id="KW-0597">Phosphoprotein</keyword>
<evidence type="ECO:0000256" key="2">
    <source>
        <dbReference type="ARBA" id="ARBA00012438"/>
    </source>
</evidence>
<dbReference type="GO" id="GO:0005524">
    <property type="term" value="F:ATP binding"/>
    <property type="evidence" value="ECO:0007669"/>
    <property type="project" value="InterPro"/>
</dbReference>
<dbReference type="InterPro" id="IPR003018">
    <property type="entry name" value="GAF"/>
</dbReference>
<dbReference type="Gene3D" id="3.40.50.300">
    <property type="entry name" value="P-loop containing nucleotide triphosphate hydrolases"/>
    <property type="match status" value="1"/>
</dbReference>
<dbReference type="PANTHER" id="PTHR43642">
    <property type="entry name" value="HYBRID SIGNAL TRANSDUCTION HISTIDINE KINASE G"/>
    <property type="match status" value="1"/>
</dbReference>
<comment type="catalytic activity">
    <reaction evidence="1">
        <text>ATP + protein L-histidine = ADP + protein N-phospho-L-histidine.</text>
        <dbReference type="EC" id="2.7.13.3"/>
    </reaction>
</comment>
<feature type="region of interest" description="Disordered" evidence="4">
    <location>
        <begin position="158"/>
        <end position="177"/>
    </location>
</feature>
<evidence type="ECO:0000256" key="4">
    <source>
        <dbReference type="SAM" id="MobiDB-lite"/>
    </source>
</evidence>
<evidence type="ECO:0000256" key="3">
    <source>
        <dbReference type="ARBA" id="ARBA00022553"/>
    </source>
</evidence>
<proteinExistence type="predicted"/>
<dbReference type="Gene3D" id="3.30.450.20">
    <property type="entry name" value="PAS domain"/>
    <property type="match status" value="1"/>
</dbReference>
<organism evidence="7 8">
    <name type="scientific">Haematospirillum jordaniae</name>
    <dbReference type="NCBI Taxonomy" id="1549855"/>
    <lineage>
        <taxon>Bacteria</taxon>
        <taxon>Pseudomonadati</taxon>
        <taxon>Pseudomonadota</taxon>
        <taxon>Alphaproteobacteria</taxon>
        <taxon>Rhodospirillales</taxon>
        <taxon>Novispirillaceae</taxon>
        <taxon>Haematospirillum</taxon>
    </lineage>
</organism>
<dbReference type="Pfam" id="PF00069">
    <property type="entry name" value="Pkinase"/>
    <property type="match status" value="1"/>
</dbReference>
<dbReference type="InterPro" id="IPR053159">
    <property type="entry name" value="Hybrid_Histidine_Kinase"/>
</dbReference>
<dbReference type="RefSeq" id="WP_066134200.1">
    <property type="nucleotide sequence ID" value="NZ_CP014525.1"/>
</dbReference>
<dbReference type="SUPFAM" id="SSF55781">
    <property type="entry name" value="GAF domain-like"/>
    <property type="match status" value="1"/>
</dbReference>
<dbReference type="GeneID" id="53316503"/>
<evidence type="ECO:0000259" key="6">
    <source>
        <dbReference type="PROSITE" id="PS50109"/>
    </source>
</evidence>
<dbReference type="InterPro" id="IPR005467">
    <property type="entry name" value="His_kinase_dom"/>
</dbReference>
<dbReference type="EC" id="2.7.13.3" evidence="2"/>
<dbReference type="SUPFAM" id="SSF55785">
    <property type="entry name" value="PYP-like sensor domain (PAS domain)"/>
    <property type="match status" value="1"/>
</dbReference>
<dbReference type="STRING" id="1549855.AY555_04970"/>
<evidence type="ECO:0000259" key="5">
    <source>
        <dbReference type="PROSITE" id="PS50011"/>
    </source>
</evidence>
<dbReference type="InterPro" id="IPR036890">
    <property type="entry name" value="HATPase_C_sf"/>
</dbReference>
<feature type="domain" description="Protein kinase" evidence="5">
    <location>
        <begin position="7"/>
        <end position="251"/>
    </location>
</feature>
<dbReference type="Pfam" id="PF02518">
    <property type="entry name" value="HATPase_c"/>
    <property type="match status" value="1"/>
</dbReference>
<dbReference type="SMART" id="SM00387">
    <property type="entry name" value="HATPase_c"/>
    <property type="match status" value="1"/>
</dbReference>
<dbReference type="Pfam" id="PF01590">
    <property type="entry name" value="GAF"/>
    <property type="match status" value="1"/>
</dbReference>
<dbReference type="PRINTS" id="PR00344">
    <property type="entry name" value="BCTRLSENSOR"/>
</dbReference>
<dbReference type="OrthoDB" id="9789238at2"/>
<dbReference type="SUPFAM" id="SSF47384">
    <property type="entry name" value="Homodimeric domain of signal transducing histidine kinase"/>
    <property type="match status" value="1"/>
</dbReference>
<dbReference type="PROSITE" id="PS50011">
    <property type="entry name" value="PROTEIN_KINASE_DOM"/>
    <property type="match status" value="1"/>
</dbReference>
<dbReference type="InterPro" id="IPR027417">
    <property type="entry name" value="P-loop_NTPase"/>
</dbReference>
<dbReference type="InterPro" id="IPR000719">
    <property type="entry name" value="Prot_kinase_dom"/>
</dbReference>
<dbReference type="PROSITE" id="PS50109">
    <property type="entry name" value="HIS_KIN"/>
    <property type="match status" value="1"/>
</dbReference>
<dbReference type="Pfam" id="PF12860">
    <property type="entry name" value="PAS_7"/>
    <property type="match status" value="1"/>
</dbReference>